<evidence type="ECO:0000313" key="2">
    <source>
        <dbReference type="Proteomes" id="UP001165960"/>
    </source>
</evidence>
<accession>A0ACC2SD42</accession>
<dbReference type="Proteomes" id="UP001165960">
    <property type="component" value="Unassembled WGS sequence"/>
</dbReference>
<dbReference type="EMBL" id="QTSX02005225">
    <property type="protein sequence ID" value="KAJ9060235.1"/>
    <property type="molecule type" value="Genomic_DNA"/>
</dbReference>
<proteinExistence type="predicted"/>
<reference evidence="1" key="1">
    <citation type="submission" date="2022-04" db="EMBL/GenBank/DDBJ databases">
        <title>Genome of the entomopathogenic fungus Entomophthora muscae.</title>
        <authorList>
            <person name="Elya C."/>
            <person name="Lovett B.R."/>
            <person name="Lee E."/>
            <person name="Macias A.M."/>
            <person name="Hajek A.E."/>
            <person name="De Bivort B.L."/>
            <person name="Kasson M.T."/>
            <person name="De Fine Licht H.H."/>
            <person name="Stajich J.E."/>
        </authorList>
    </citation>
    <scope>NUCLEOTIDE SEQUENCE</scope>
    <source>
        <strain evidence="1">Berkeley</strain>
    </source>
</reference>
<comment type="caution">
    <text evidence="1">The sequence shown here is derived from an EMBL/GenBank/DDBJ whole genome shotgun (WGS) entry which is preliminary data.</text>
</comment>
<keyword evidence="2" id="KW-1185">Reference proteome</keyword>
<name>A0ACC2SD42_9FUNG</name>
<protein>
    <submittedName>
        <fullName evidence="1">Uncharacterized protein</fullName>
    </submittedName>
</protein>
<sequence>MFNLNNLLPGQMKPAASDPRKRFRISAFQVQALEDIFKNNPRPCKEIQEGVAQQLGLPYRTVTIWFQNRRAKAKTAGEPLAGHVFQWKPPVVSSQPTRPKEKAKEKPPPAPRPTNLAWPDQPYLGQGEWPYLDSASFVSGDFPFPIDFVQPPLEPFPMFVNPSHSVASLSTQDSASFYNMNFYSQSLPHFQQSNSFEIHPAQSAPTLPTPTQRPAKPCQNDAMFFSMRS</sequence>
<gene>
    <name evidence="1" type="ORF">DSO57_1033016</name>
</gene>
<evidence type="ECO:0000313" key="1">
    <source>
        <dbReference type="EMBL" id="KAJ9060235.1"/>
    </source>
</evidence>
<organism evidence="1 2">
    <name type="scientific">Entomophthora muscae</name>
    <dbReference type="NCBI Taxonomy" id="34485"/>
    <lineage>
        <taxon>Eukaryota</taxon>
        <taxon>Fungi</taxon>
        <taxon>Fungi incertae sedis</taxon>
        <taxon>Zoopagomycota</taxon>
        <taxon>Entomophthoromycotina</taxon>
        <taxon>Entomophthoromycetes</taxon>
        <taxon>Entomophthorales</taxon>
        <taxon>Entomophthoraceae</taxon>
        <taxon>Entomophthora</taxon>
    </lineage>
</organism>